<accession>A0A2R6QBN1</accession>
<comment type="caution">
    <text evidence="7">The sequence shown here is derived from an EMBL/GenBank/DDBJ whole genome shotgun (WGS) entry which is preliminary data.</text>
</comment>
<evidence type="ECO:0000256" key="3">
    <source>
        <dbReference type="ARBA" id="ARBA00022801"/>
    </source>
</evidence>
<dbReference type="InterPro" id="IPR038445">
    <property type="entry name" value="NCDase_C_sf"/>
</dbReference>
<comment type="similarity">
    <text evidence="1">Belongs to the neutral ceramidase family.</text>
</comment>
<evidence type="ECO:0000256" key="4">
    <source>
        <dbReference type="PIRSR" id="PIRSR606823-2"/>
    </source>
</evidence>
<dbReference type="EMBL" id="MLYV02000367">
    <property type="protein sequence ID" value="PSS05538.1"/>
    <property type="molecule type" value="Genomic_DNA"/>
</dbReference>
<reference evidence="7 8" key="1">
    <citation type="submission" date="2018-02" db="EMBL/GenBank/DDBJ databases">
        <title>Genome sequence of the basidiomycete white-rot fungus Phlebia centrifuga.</title>
        <authorList>
            <person name="Granchi Z."/>
            <person name="Peng M."/>
            <person name="de Vries R.P."/>
            <person name="Hilden K."/>
            <person name="Makela M.R."/>
            <person name="Grigoriev I."/>
            <person name="Riley R."/>
        </authorList>
    </citation>
    <scope>NUCLEOTIDE SEQUENCE [LARGE SCALE GENOMIC DNA]</scope>
    <source>
        <strain evidence="7 8">FBCC195</strain>
    </source>
</reference>
<dbReference type="GO" id="GO:0017040">
    <property type="term" value="F:N-acylsphingosine amidohydrolase activity"/>
    <property type="evidence" value="ECO:0007669"/>
    <property type="project" value="UniProtKB-EC"/>
</dbReference>
<dbReference type="AlphaFoldDB" id="A0A2R6QBN1"/>
<evidence type="ECO:0000313" key="7">
    <source>
        <dbReference type="EMBL" id="PSS05538.1"/>
    </source>
</evidence>
<dbReference type="OrthoDB" id="191371at2759"/>
<dbReference type="PANTHER" id="PTHR12670">
    <property type="entry name" value="CERAMIDASE"/>
    <property type="match status" value="1"/>
</dbReference>
<keyword evidence="8" id="KW-1185">Reference proteome</keyword>
<dbReference type="InterPro" id="IPR031331">
    <property type="entry name" value="NEUT/ALK_ceramidase_C"/>
</dbReference>
<evidence type="ECO:0000313" key="8">
    <source>
        <dbReference type="Proteomes" id="UP000186601"/>
    </source>
</evidence>
<feature type="domain" description="Neutral/alkaline non-lysosomal ceramidase N-terminal" evidence="5">
    <location>
        <begin position="4"/>
        <end position="155"/>
    </location>
</feature>
<name>A0A2R6QBN1_9APHY</name>
<protein>
    <recommendedName>
        <fullName evidence="2">ceramidase</fullName>
        <ecNumber evidence="2">3.5.1.23</ecNumber>
    </recommendedName>
</protein>
<keyword evidence="3" id="KW-0378">Hydrolase</keyword>
<dbReference type="EC" id="3.5.1.23" evidence="2"/>
<dbReference type="GO" id="GO:0042759">
    <property type="term" value="P:long-chain fatty acid biosynthetic process"/>
    <property type="evidence" value="ECO:0007669"/>
    <property type="project" value="TreeGrafter"/>
</dbReference>
<dbReference type="Gene3D" id="2.60.40.2300">
    <property type="entry name" value="Neutral/alkaline non-lysosomal ceramidase, C-terminal domain"/>
    <property type="match status" value="1"/>
</dbReference>
<keyword evidence="4" id="KW-0862">Zinc</keyword>
<gene>
    <name evidence="7" type="ORF">PHLCEN_2v3740</name>
</gene>
<comment type="cofactor">
    <cofactor evidence="4">
        <name>Zn(2+)</name>
        <dbReference type="ChEBI" id="CHEBI:29105"/>
    </cofactor>
    <text evidence="4">Binds 1 zinc ion per subunit.</text>
</comment>
<dbReference type="Pfam" id="PF04734">
    <property type="entry name" value="Ceramidase_alk"/>
    <property type="match status" value="1"/>
</dbReference>
<dbReference type="InterPro" id="IPR006823">
    <property type="entry name" value="Ceramidase_alk"/>
</dbReference>
<sequence>MIVSDGPGAFDFIQGDNSSDPQNPFWEIVKGAITPLPPPEQIACQLPKPILLDTGYANSPYQWSPNTVDIQMLRAGNLVILVIPGELTTMAGRRLRDAVRAELISSGVVGDDAYVVIAGPANTYAHYVATKEEYAVQRYEGASTIFGQWTLDSYIDKYTSLVYYLNPSVTTTPPSDPAPQDQTSKAISLQNNLRLEQTFLNVDQVVNGQWTPVKSDSHPSTRYEWLRTSEVQFEVI</sequence>
<evidence type="ECO:0000256" key="2">
    <source>
        <dbReference type="ARBA" id="ARBA00011891"/>
    </source>
</evidence>
<dbReference type="InterPro" id="IPR031329">
    <property type="entry name" value="NEUT/ALK_ceramidase_N"/>
</dbReference>
<dbReference type="Pfam" id="PF17048">
    <property type="entry name" value="Ceramidse_alk_C"/>
    <property type="match status" value="1"/>
</dbReference>
<organism evidence="7 8">
    <name type="scientific">Hermanssonia centrifuga</name>
    <dbReference type="NCBI Taxonomy" id="98765"/>
    <lineage>
        <taxon>Eukaryota</taxon>
        <taxon>Fungi</taxon>
        <taxon>Dikarya</taxon>
        <taxon>Basidiomycota</taxon>
        <taxon>Agaricomycotina</taxon>
        <taxon>Agaricomycetes</taxon>
        <taxon>Polyporales</taxon>
        <taxon>Meruliaceae</taxon>
        <taxon>Hermanssonia</taxon>
    </lineage>
</organism>
<evidence type="ECO:0000259" key="5">
    <source>
        <dbReference type="Pfam" id="PF04734"/>
    </source>
</evidence>
<proteinExistence type="inferred from homology"/>
<dbReference type="GO" id="GO:0046514">
    <property type="term" value="P:ceramide catabolic process"/>
    <property type="evidence" value="ECO:0007669"/>
    <property type="project" value="InterPro"/>
</dbReference>
<feature type="binding site" evidence="4">
    <location>
        <position position="86"/>
    </location>
    <ligand>
        <name>Zn(2+)</name>
        <dbReference type="ChEBI" id="CHEBI:29105"/>
    </ligand>
</feature>
<dbReference type="Proteomes" id="UP000186601">
    <property type="component" value="Unassembled WGS sequence"/>
</dbReference>
<feature type="domain" description="Neutral/alkaline non-lysosomal ceramidase C-terminal" evidence="6">
    <location>
        <begin position="190"/>
        <end position="230"/>
    </location>
</feature>
<dbReference type="GO" id="GO:0046512">
    <property type="term" value="P:sphingosine biosynthetic process"/>
    <property type="evidence" value="ECO:0007669"/>
    <property type="project" value="TreeGrafter"/>
</dbReference>
<feature type="binding site" evidence="4">
    <location>
        <position position="127"/>
    </location>
    <ligand>
        <name>Zn(2+)</name>
        <dbReference type="ChEBI" id="CHEBI:29105"/>
    </ligand>
</feature>
<dbReference type="GO" id="GO:0016020">
    <property type="term" value="C:membrane"/>
    <property type="evidence" value="ECO:0007669"/>
    <property type="project" value="GOC"/>
</dbReference>
<evidence type="ECO:0000259" key="6">
    <source>
        <dbReference type="Pfam" id="PF17048"/>
    </source>
</evidence>
<dbReference type="GO" id="GO:0005576">
    <property type="term" value="C:extracellular region"/>
    <property type="evidence" value="ECO:0007669"/>
    <property type="project" value="TreeGrafter"/>
</dbReference>
<dbReference type="PANTHER" id="PTHR12670:SF1">
    <property type="entry name" value="NEUTRAL CERAMIDASE"/>
    <property type="match status" value="1"/>
</dbReference>
<keyword evidence="4" id="KW-0479">Metal-binding</keyword>
<dbReference type="GO" id="GO:0046872">
    <property type="term" value="F:metal ion binding"/>
    <property type="evidence" value="ECO:0007669"/>
    <property type="project" value="UniProtKB-KW"/>
</dbReference>
<dbReference type="STRING" id="98765.A0A2R6QBN1"/>
<evidence type="ECO:0000256" key="1">
    <source>
        <dbReference type="ARBA" id="ARBA00009835"/>
    </source>
</evidence>